<evidence type="ECO:0000313" key="3">
    <source>
        <dbReference type="EMBL" id="GGK21290.1"/>
    </source>
</evidence>
<gene>
    <name evidence="3" type="ORF">GCM10008955_13380</name>
</gene>
<reference evidence="4" key="1">
    <citation type="journal article" date="2019" name="Int. J. Syst. Evol. Microbiol.">
        <title>The Global Catalogue of Microorganisms (GCM) 10K type strain sequencing project: providing services to taxonomists for standard genome sequencing and annotation.</title>
        <authorList>
            <consortium name="The Broad Institute Genomics Platform"/>
            <consortium name="The Broad Institute Genome Sequencing Center for Infectious Disease"/>
            <person name="Wu L."/>
            <person name="Ma J."/>
        </authorList>
    </citation>
    <scope>NUCLEOTIDE SEQUENCE [LARGE SCALE GENOMIC DNA]</scope>
    <source>
        <strain evidence="4">JCM 30331</strain>
    </source>
</reference>
<feature type="signal peptide" evidence="1">
    <location>
        <begin position="1"/>
        <end position="22"/>
    </location>
</feature>
<dbReference type="Pfam" id="PF03572">
    <property type="entry name" value="Peptidase_S41"/>
    <property type="match status" value="1"/>
</dbReference>
<accession>A0ABQ2ETK8</accession>
<dbReference type="InterPro" id="IPR029045">
    <property type="entry name" value="ClpP/crotonase-like_dom_sf"/>
</dbReference>
<dbReference type="RefSeq" id="WP_229780675.1">
    <property type="nucleotide sequence ID" value="NZ_BMPP01000004.1"/>
</dbReference>
<dbReference type="SUPFAM" id="SSF50156">
    <property type="entry name" value="PDZ domain-like"/>
    <property type="match status" value="1"/>
</dbReference>
<dbReference type="Gene3D" id="2.30.42.10">
    <property type="match status" value="1"/>
</dbReference>
<keyword evidence="1" id="KW-0732">Signal</keyword>
<dbReference type="CDD" id="cd06567">
    <property type="entry name" value="Peptidase_S41"/>
    <property type="match status" value="1"/>
</dbReference>
<dbReference type="PANTHER" id="PTHR32060:SF30">
    <property type="entry name" value="CARBOXY-TERMINAL PROCESSING PROTEASE CTPA"/>
    <property type="match status" value="1"/>
</dbReference>
<dbReference type="SUPFAM" id="SSF52096">
    <property type="entry name" value="ClpP/crotonase"/>
    <property type="match status" value="1"/>
</dbReference>
<name>A0ABQ2ETK8_9DEIO</name>
<protein>
    <submittedName>
        <fullName evidence="3">Peptidase S41</fullName>
    </submittedName>
</protein>
<evidence type="ECO:0000313" key="4">
    <source>
        <dbReference type="Proteomes" id="UP000647587"/>
    </source>
</evidence>
<evidence type="ECO:0000259" key="2">
    <source>
        <dbReference type="PROSITE" id="PS50106"/>
    </source>
</evidence>
<dbReference type="InterPro" id="IPR036034">
    <property type="entry name" value="PDZ_sf"/>
</dbReference>
<dbReference type="PROSITE" id="PS50106">
    <property type="entry name" value="PDZ"/>
    <property type="match status" value="1"/>
</dbReference>
<dbReference type="SMART" id="SM00245">
    <property type="entry name" value="TSPc"/>
    <property type="match status" value="1"/>
</dbReference>
<keyword evidence="4" id="KW-1185">Reference proteome</keyword>
<sequence>MNPLRRLSGLVLVLGMASASPASDLFSAATNAVKRDYYGWATSDFGALTREYEAILAERCAPQGDNCDYGTGRAVLTDLFKAFGDAHTNVRDPEGAQRLNEVTQDKAVSRTGVRVVRVEGGLLVASVMPGSPAHAAGLRRLDLLPTVNGEAAGKRGTENAPVGPIEFVRLERAGQPVRVTLRRAGEPERELLLPTAVLKARDVATLSWVGSDGKTALIDLPTFLSSDSSELFLAKLKEAQAAGARRLIVDLRFNSGGSLTECVAAASTFNPVRYKSQFQVGSYTYVGVNGQSVGAMGRVNTPANARIWNGPVAVLVGPNTASCAEVFSFFAQKAGAVTVGELTRGVGNSGVLFFPLPDGGVVSVTVLKAFTADGQPLPDRVTPLVLAPTDVALLSAEGRDSTLEAALTALDAKEATGR</sequence>
<dbReference type="InterPro" id="IPR005151">
    <property type="entry name" value="Tail-specific_protease"/>
</dbReference>
<organism evidence="3 4">
    <name type="scientific">Deinococcus malanensis</name>
    <dbReference type="NCBI Taxonomy" id="1706855"/>
    <lineage>
        <taxon>Bacteria</taxon>
        <taxon>Thermotogati</taxon>
        <taxon>Deinococcota</taxon>
        <taxon>Deinococci</taxon>
        <taxon>Deinococcales</taxon>
        <taxon>Deinococcaceae</taxon>
        <taxon>Deinococcus</taxon>
    </lineage>
</organism>
<dbReference type="EMBL" id="BMPP01000004">
    <property type="protein sequence ID" value="GGK21290.1"/>
    <property type="molecule type" value="Genomic_DNA"/>
</dbReference>
<feature type="domain" description="PDZ" evidence="2">
    <location>
        <begin position="101"/>
        <end position="149"/>
    </location>
</feature>
<feature type="chain" id="PRO_5046065042" evidence="1">
    <location>
        <begin position="23"/>
        <end position="418"/>
    </location>
</feature>
<dbReference type="Gene3D" id="3.90.226.10">
    <property type="entry name" value="2-enoyl-CoA Hydratase, Chain A, domain 1"/>
    <property type="match status" value="1"/>
</dbReference>
<dbReference type="SMART" id="SM00228">
    <property type="entry name" value="PDZ"/>
    <property type="match status" value="1"/>
</dbReference>
<comment type="caution">
    <text evidence="3">The sequence shown here is derived from an EMBL/GenBank/DDBJ whole genome shotgun (WGS) entry which is preliminary data.</text>
</comment>
<proteinExistence type="predicted"/>
<evidence type="ECO:0000256" key="1">
    <source>
        <dbReference type="SAM" id="SignalP"/>
    </source>
</evidence>
<dbReference type="Proteomes" id="UP000647587">
    <property type="component" value="Unassembled WGS sequence"/>
</dbReference>
<dbReference type="InterPro" id="IPR001478">
    <property type="entry name" value="PDZ"/>
</dbReference>
<dbReference type="PANTHER" id="PTHR32060">
    <property type="entry name" value="TAIL-SPECIFIC PROTEASE"/>
    <property type="match status" value="1"/>
</dbReference>